<keyword evidence="1" id="KW-0812">Transmembrane</keyword>
<dbReference type="AlphaFoldDB" id="A0A0A9GS83"/>
<dbReference type="EMBL" id="GBRH01170604">
    <property type="protein sequence ID" value="JAE27292.1"/>
    <property type="molecule type" value="Transcribed_RNA"/>
</dbReference>
<dbReference type="PANTHER" id="PTHR47165">
    <property type="entry name" value="OS03G0429900 PROTEIN"/>
    <property type="match status" value="1"/>
</dbReference>
<feature type="signal peptide" evidence="2">
    <location>
        <begin position="1"/>
        <end position="29"/>
    </location>
</feature>
<evidence type="ECO:0008006" key="4">
    <source>
        <dbReference type="Google" id="ProtNLM"/>
    </source>
</evidence>
<reference evidence="3" key="1">
    <citation type="submission" date="2014-09" db="EMBL/GenBank/DDBJ databases">
        <authorList>
            <person name="Magalhaes I.L.F."/>
            <person name="Oliveira U."/>
            <person name="Santos F.R."/>
            <person name="Vidigal T.H.D.A."/>
            <person name="Brescovit A.D."/>
            <person name="Santos A.J."/>
        </authorList>
    </citation>
    <scope>NUCLEOTIDE SEQUENCE</scope>
    <source>
        <tissue evidence="3">Shoot tissue taken approximately 20 cm above the soil surface</tissue>
    </source>
</reference>
<name>A0A0A9GS83_ARUDO</name>
<keyword evidence="1" id="KW-1133">Transmembrane helix</keyword>
<accession>A0A0A9GS83</accession>
<feature type="transmembrane region" description="Helical" evidence="1">
    <location>
        <begin position="318"/>
        <end position="340"/>
    </location>
</feature>
<evidence type="ECO:0000256" key="1">
    <source>
        <dbReference type="SAM" id="Phobius"/>
    </source>
</evidence>
<keyword evidence="2" id="KW-0732">Signal</keyword>
<protein>
    <recommendedName>
        <fullName evidence="4">Replication factor A C-terminal domain-containing protein</fullName>
    </recommendedName>
</protein>
<sequence length="341" mass="38319">MLFVPGLRPFFFGAPCIFSWLASVPCCQAAWSSSLGGSFDPIKLVVSGQQPSVPLLTNAQPQSKTLEEIRKINPYDFQPVVSCLQTMPKAAYPDASWYKSPECLCTGHGFRYKICLFGTNGTDEVEFVFFGDIGCRLVSMDVQALVRTCCRADDTPSEIVVLVSQKYAVVINVTEKCSKLLRRSYQVKHILCSYGRQPIIPVILRSAVISTTTKKKHILQLGSSSTAIVPATEKQSETVEKYGDTYLDDHEEGEGENIGRNQLLPTLDDLADGRFKRLEGRGYSFWCMYTFIVSHASHGLRTCSFCNVLLGCLVYGTYWYQLMLCFTYLLYIWLGFYCLCR</sequence>
<evidence type="ECO:0000313" key="3">
    <source>
        <dbReference type="EMBL" id="JAE27292.1"/>
    </source>
</evidence>
<evidence type="ECO:0000256" key="2">
    <source>
        <dbReference type="SAM" id="SignalP"/>
    </source>
</evidence>
<dbReference type="PANTHER" id="PTHR47165:SF4">
    <property type="entry name" value="OS03G0429900 PROTEIN"/>
    <property type="match status" value="1"/>
</dbReference>
<keyword evidence="1" id="KW-0472">Membrane</keyword>
<proteinExistence type="predicted"/>
<reference evidence="3" key="2">
    <citation type="journal article" date="2015" name="Data Brief">
        <title>Shoot transcriptome of the giant reed, Arundo donax.</title>
        <authorList>
            <person name="Barrero R.A."/>
            <person name="Guerrero F.D."/>
            <person name="Moolhuijzen P."/>
            <person name="Goolsby J.A."/>
            <person name="Tidwell J."/>
            <person name="Bellgard S.E."/>
            <person name="Bellgard M.I."/>
        </authorList>
    </citation>
    <scope>NUCLEOTIDE SEQUENCE</scope>
    <source>
        <tissue evidence="3">Shoot tissue taken approximately 20 cm above the soil surface</tissue>
    </source>
</reference>
<feature type="chain" id="PRO_5002045011" description="Replication factor A C-terminal domain-containing protein" evidence="2">
    <location>
        <begin position="30"/>
        <end position="341"/>
    </location>
</feature>
<organism evidence="3">
    <name type="scientific">Arundo donax</name>
    <name type="common">Giant reed</name>
    <name type="synonym">Donax arundinaceus</name>
    <dbReference type="NCBI Taxonomy" id="35708"/>
    <lineage>
        <taxon>Eukaryota</taxon>
        <taxon>Viridiplantae</taxon>
        <taxon>Streptophyta</taxon>
        <taxon>Embryophyta</taxon>
        <taxon>Tracheophyta</taxon>
        <taxon>Spermatophyta</taxon>
        <taxon>Magnoliopsida</taxon>
        <taxon>Liliopsida</taxon>
        <taxon>Poales</taxon>
        <taxon>Poaceae</taxon>
        <taxon>PACMAD clade</taxon>
        <taxon>Arundinoideae</taxon>
        <taxon>Arundineae</taxon>
        <taxon>Arundo</taxon>
    </lineage>
</organism>